<proteinExistence type="predicted"/>
<reference evidence="2 3" key="1">
    <citation type="submission" date="2022-03" db="EMBL/GenBank/DDBJ databases">
        <title>A chromosomal length assembly of Cordylochernes scorpioides.</title>
        <authorList>
            <person name="Zeh D."/>
            <person name="Zeh J."/>
        </authorList>
    </citation>
    <scope>NUCLEOTIDE SEQUENCE [LARGE SCALE GENOMIC DNA]</scope>
    <source>
        <strain evidence="2">IN4F17</strain>
        <tissue evidence="2">Whole Body</tissue>
    </source>
</reference>
<dbReference type="InterPro" id="IPR000477">
    <property type="entry name" value="RT_dom"/>
</dbReference>
<feature type="non-terminal residue" evidence="2">
    <location>
        <position position="1"/>
    </location>
</feature>
<evidence type="ECO:0000313" key="2">
    <source>
        <dbReference type="EMBL" id="UYV84816.1"/>
    </source>
</evidence>
<dbReference type="PANTHER" id="PTHR21301:SF10">
    <property type="entry name" value="REVERSE TRANSCRIPTASE DOMAIN-CONTAINING PROTEIN"/>
    <property type="match status" value="1"/>
</dbReference>
<organism evidence="2 3">
    <name type="scientific">Cordylochernes scorpioides</name>
    <dbReference type="NCBI Taxonomy" id="51811"/>
    <lineage>
        <taxon>Eukaryota</taxon>
        <taxon>Metazoa</taxon>
        <taxon>Ecdysozoa</taxon>
        <taxon>Arthropoda</taxon>
        <taxon>Chelicerata</taxon>
        <taxon>Arachnida</taxon>
        <taxon>Pseudoscorpiones</taxon>
        <taxon>Cheliferoidea</taxon>
        <taxon>Chernetidae</taxon>
        <taxon>Cordylochernes</taxon>
    </lineage>
</organism>
<feature type="domain" description="Reverse transcriptase" evidence="1">
    <location>
        <begin position="1"/>
        <end position="169"/>
    </location>
</feature>
<evidence type="ECO:0000259" key="1">
    <source>
        <dbReference type="PROSITE" id="PS50878"/>
    </source>
</evidence>
<dbReference type="EMBL" id="CP092886">
    <property type="protein sequence ID" value="UYV84816.1"/>
    <property type="molecule type" value="Genomic_DNA"/>
</dbReference>
<protein>
    <recommendedName>
        <fullName evidence="1">Reverse transcriptase domain-containing protein</fullName>
    </recommendedName>
</protein>
<dbReference type="Proteomes" id="UP001235939">
    <property type="component" value="Chromosome X"/>
</dbReference>
<evidence type="ECO:0000313" key="3">
    <source>
        <dbReference type="Proteomes" id="UP001235939"/>
    </source>
</evidence>
<accession>A0ABY6LUQ2</accession>
<sequence length="231" mass="26552">MQPPAHHTMVSFDVTALYLSLPHALILNKLQSFLKSAGIQDQTITLITQLTSLCLSISTFTFNHQHYKQIRGTPMGSPLSSIVAEVVMGSLDQWINQTHSSDIHYWRRKMHKERNISNEELKDFMSNMQTDAFIYGLPKINKPNVPLRPIVTFYHSPTAPLSKFISTFLKPIIEQQNSHFSIFNTTTFIDELLKYQPQANKIMISFDVESLYPSPTPADTKQHRKIFERKS</sequence>
<dbReference type="PANTHER" id="PTHR21301">
    <property type="entry name" value="REVERSE TRANSCRIPTASE"/>
    <property type="match status" value="1"/>
</dbReference>
<gene>
    <name evidence="2" type="ORF">LAZ67_X003601</name>
</gene>
<keyword evidence="3" id="KW-1185">Reference proteome</keyword>
<name>A0ABY6LUQ2_9ARAC</name>
<dbReference type="PROSITE" id="PS50878">
    <property type="entry name" value="RT_POL"/>
    <property type="match status" value="1"/>
</dbReference>